<sequence>MNTLKDIATLCNWRRMSKPIAENSLEADANLHIEASIHPSLGEGTRSSSFRARKVNGMMSGREKKGEGGGRNHPVSFIVTCADGEAVFWPTHGTSMKCIHW</sequence>
<comment type="caution">
    <text evidence="2">The sequence shown here is derived from an EMBL/GenBank/DDBJ whole genome shotgun (WGS) entry which is preliminary data.</text>
</comment>
<accession>A0AAV4VTQ8</accession>
<gene>
    <name evidence="2" type="ORF">CDAR_493571</name>
</gene>
<evidence type="ECO:0000313" key="3">
    <source>
        <dbReference type="Proteomes" id="UP001054837"/>
    </source>
</evidence>
<feature type="compositionally biased region" description="Basic and acidic residues" evidence="1">
    <location>
        <begin position="61"/>
        <end position="70"/>
    </location>
</feature>
<reference evidence="2 3" key="1">
    <citation type="submission" date="2021-06" db="EMBL/GenBank/DDBJ databases">
        <title>Caerostris darwini draft genome.</title>
        <authorList>
            <person name="Kono N."/>
            <person name="Arakawa K."/>
        </authorList>
    </citation>
    <scope>NUCLEOTIDE SEQUENCE [LARGE SCALE GENOMIC DNA]</scope>
</reference>
<proteinExistence type="predicted"/>
<keyword evidence="3" id="KW-1185">Reference proteome</keyword>
<evidence type="ECO:0000256" key="1">
    <source>
        <dbReference type="SAM" id="MobiDB-lite"/>
    </source>
</evidence>
<name>A0AAV4VTQ8_9ARAC</name>
<dbReference type="AlphaFoldDB" id="A0AAV4VTQ8"/>
<protein>
    <submittedName>
        <fullName evidence="2">Uncharacterized protein</fullName>
    </submittedName>
</protein>
<dbReference type="Proteomes" id="UP001054837">
    <property type="component" value="Unassembled WGS sequence"/>
</dbReference>
<evidence type="ECO:0000313" key="2">
    <source>
        <dbReference type="EMBL" id="GIY73393.1"/>
    </source>
</evidence>
<organism evidence="2 3">
    <name type="scientific">Caerostris darwini</name>
    <dbReference type="NCBI Taxonomy" id="1538125"/>
    <lineage>
        <taxon>Eukaryota</taxon>
        <taxon>Metazoa</taxon>
        <taxon>Ecdysozoa</taxon>
        <taxon>Arthropoda</taxon>
        <taxon>Chelicerata</taxon>
        <taxon>Arachnida</taxon>
        <taxon>Araneae</taxon>
        <taxon>Araneomorphae</taxon>
        <taxon>Entelegynae</taxon>
        <taxon>Araneoidea</taxon>
        <taxon>Araneidae</taxon>
        <taxon>Caerostris</taxon>
    </lineage>
</organism>
<feature type="region of interest" description="Disordered" evidence="1">
    <location>
        <begin position="40"/>
        <end position="73"/>
    </location>
</feature>
<dbReference type="EMBL" id="BPLQ01013610">
    <property type="protein sequence ID" value="GIY73393.1"/>
    <property type="molecule type" value="Genomic_DNA"/>
</dbReference>